<dbReference type="AlphaFoldDB" id="A0A4V1IVL9"/>
<dbReference type="GO" id="GO:0016020">
    <property type="term" value="C:membrane"/>
    <property type="evidence" value="ECO:0007669"/>
    <property type="project" value="InterPro"/>
</dbReference>
<feature type="transmembrane region" description="Helical" evidence="2">
    <location>
        <begin position="68"/>
        <end position="87"/>
    </location>
</feature>
<evidence type="ECO:0008006" key="5">
    <source>
        <dbReference type="Google" id="ProtNLM"/>
    </source>
</evidence>
<name>A0A4V1IVL9_9FUNG</name>
<evidence type="ECO:0000256" key="1">
    <source>
        <dbReference type="ARBA" id="ARBA00023065"/>
    </source>
</evidence>
<dbReference type="GO" id="GO:0006874">
    <property type="term" value="P:intracellular calcium ion homeostasis"/>
    <property type="evidence" value="ECO:0007669"/>
    <property type="project" value="TreeGrafter"/>
</dbReference>
<dbReference type="GO" id="GO:0015369">
    <property type="term" value="F:calcium:proton antiporter activity"/>
    <property type="evidence" value="ECO:0007669"/>
    <property type="project" value="TreeGrafter"/>
</dbReference>
<evidence type="ECO:0000256" key="2">
    <source>
        <dbReference type="SAM" id="Phobius"/>
    </source>
</evidence>
<accession>A0A4V1IVL9</accession>
<keyword evidence="2" id="KW-1133">Transmembrane helix</keyword>
<dbReference type="PANTHER" id="PTHR31503:SF10">
    <property type="entry name" value="VNX1 PROTEIN"/>
    <property type="match status" value="1"/>
</dbReference>
<feature type="transmembrane region" description="Helical" evidence="2">
    <location>
        <begin position="38"/>
        <end position="61"/>
    </location>
</feature>
<protein>
    <recommendedName>
        <fullName evidence="5">Sodium/calcium exchanger membrane region domain-containing protein</fullName>
    </recommendedName>
</protein>
<evidence type="ECO:0000313" key="4">
    <source>
        <dbReference type="Proteomes" id="UP000271241"/>
    </source>
</evidence>
<dbReference type="STRING" id="78915.A0A4V1IVL9"/>
<gene>
    <name evidence="3" type="ORF">THASP1DRAFT_33705</name>
</gene>
<dbReference type="InterPro" id="IPR004713">
    <property type="entry name" value="CaH_exchang"/>
</dbReference>
<evidence type="ECO:0000313" key="3">
    <source>
        <dbReference type="EMBL" id="RKP04519.1"/>
    </source>
</evidence>
<reference evidence="4" key="1">
    <citation type="journal article" date="2018" name="Nat. Microbiol.">
        <title>Leveraging single-cell genomics to expand the fungal tree of life.</title>
        <authorList>
            <person name="Ahrendt S.R."/>
            <person name="Quandt C.A."/>
            <person name="Ciobanu D."/>
            <person name="Clum A."/>
            <person name="Salamov A."/>
            <person name="Andreopoulos B."/>
            <person name="Cheng J.F."/>
            <person name="Woyke T."/>
            <person name="Pelin A."/>
            <person name="Henrissat B."/>
            <person name="Reynolds N.K."/>
            <person name="Benny G.L."/>
            <person name="Smith M.E."/>
            <person name="James T.Y."/>
            <person name="Grigoriev I.V."/>
        </authorList>
    </citation>
    <scope>NUCLEOTIDE SEQUENCE [LARGE SCALE GENOMIC DNA]</scope>
    <source>
        <strain evidence="4">RSA 1356</strain>
    </source>
</reference>
<keyword evidence="1" id="KW-0406">Ion transport</keyword>
<dbReference type="EMBL" id="KZ993663">
    <property type="protein sequence ID" value="RKP04519.1"/>
    <property type="molecule type" value="Genomic_DNA"/>
</dbReference>
<dbReference type="Proteomes" id="UP000271241">
    <property type="component" value="Unassembled WGS sequence"/>
</dbReference>
<dbReference type="PANTHER" id="PTHR31503">
    <property type="entry name" value="VACUOLAR CALCIUM ION TRANSPORTER"/>
    <property type="match status" value="1"/>
</dbReference>
<organism evidence="3 4">
    <name type="scientific">Thamnocephalis sphaerospora</name>
    <dbReference type="NCBI Taxonomy" id="78915"/>
    <lineage>
        <taxon>Eukaryota</taxon>
        <taxon>Fungi</taxon>
        <taxon>Fungi incertae sedis</taxon>
        <taxon>Zoopagomycota</taxon>
        <taxon>Zoopagomycotina</taxon>
        <taxon>Zoopagomycetes</taxon>
        <taxon>Zoopagales</taxon>
        <taxon>Sigmoideomycetaceae</taxon>
        <taxon>Thamnocephalis</taxon>
    </lineage>
</organism>
<keyword evidence="2" id="KW-0472">Membrane</keyword>
<sequence>MEIGSAYAVQVTLLQIPALVAFSVWYNWGQVAIPGHSFLLLFPTWDVITAVFSVFLLTYIYIEGKSNYFKGSILTFAYVVFIASFYFEPPGLVLHPEVHP</sequence>
<keyword evidence="2" id="KW-0812">Transmembrane</keyword>
<feature type="transmembrane region" description="Helical" evidence="2">
    <location>
        <begin position="7"/>
        <end position="26"/>
    </location>
</feature>
<proteinExistence type="predicted"/>
<keyword evidence="1" id="KW-0813">Transport</keyword>
<keyword evidence="4" id="KW-1185">Reference proteome</keyword>
<dbReference type="GO" id="GO:0012505">
    <property type="term" value="C:endomembrane system"/>
    <property type="evidence" value="ECO:0007669"/>
    <property type="project" value="TreeGrafter"/>
</dbReference>
<dbReference type="OrthoDB" id="16982at2759"/>